<evidence type="ECO:0000256" key="1">
    <source>
        <dbReference type="SAM" id="Coils"/>
    </source>
</evidence>
<feature type="coiled-coil region" evidence="1">
    <location>
        <begin position="56"/>
        <end position="90"/>
    </location>
</feature>
<accession>A0AA36IEE4</accession>
<keyword evidence="3" id="KW-1185">Reference proteome</keyword>
<protein>
    <submittedName>
        <fullName evidence="2">Uncharacterized protein</fullName>
    </submittedName>
</protein>
<dbReference type="EMBL" id="CAUJNA010001339">
    <property type="protein sequence ID" value="CAJ1386217.1"/>
    <property type="molecule type" value="Genomic_DNA"/>
</dbReference>
<organism evidence="2 3">
    <name type="scientific">Effrenium voratum</name>
    <dbReference type="NCBI Taxonomy" id="2562239"/>
    <lineage>
        <taxon>Eukaryota</taxon>
        <taxon>Sar</taxon>
        <taxon>Alveolata</taxon>
        <taxon>Dinophyceae</taxon>
        <taxon>Suessiales</taxon>
        <taxon>Symbiodiniaceae</taxon>
        <taxon>Effrenium</taxon>
    </lineage>
</organism>
<evidence type="ECO:0000313" key="2">
    <source>
        <dbReference type="EMBL" id="CAJ1386217.1"/>
    </source>
</evidence>
<dbReference type="AlphaFoldDB" id="A0AA36IEE4"/>
<feature type="non-terminal residue" evidence="2">
    <location>
        <position position="113"/>
    </location>
</feature>
<reference evidence="2" key="1">
    <citation type="submission" date="2023-08" db="EMBL/GenBank/DDBJ databases">
        <authorList>
            <person name="Chen Y."/>
            <person name="Shah S."/>
            <person name="Dougan E. K."/>
            <person name="Thang M."/>
            <person name="Chan C."/>
        </authorList>
    </citation>
    <scope>NUCLEOTIDE SEQUENCE</scope>
</reference>
<name>A0AA36IEE4_9DINO</name>
<dbReference type="Proteomes" id="UP001178507">
    <property type="component" value="Unassembled WGS sequence"/>
</dbReference>
<keyword evidence="1" id="KW-0175">Coiled coil</keyword>
<proteinExistence type="predicted"/>
<evidence type="ECO:0000313" key="3">
    <source>
        <dbReference type="Proteomes" id="UP001178507"/>
    </source>
</evidence>
<comment type="caution">
    <text evidence="2">The sequence shown here is derived from an EMBL/GenBank/DDBJ whole genome shotgun (WGS) entry which is preliminary data.</text>
</comment>
<sequence length="113" mass="12588">FPAFISALEMPTTSHNKDHVAARDELSEVLWKKAGKVSTGPEEVAKKPPMMIAAALQNLECQVKIILEQTQQLQAELEALKSSSSDAQLQADKVADLQVRVTWLERMVAREFQ</sequence>
<gene>
    <name evidence="2" type="ORF">EVOR1521_LOCUS12643</name>
</gene>